<gene>
    <name evidence="2" type="ORF">HNQ45_001153</name>
</gene>
<dbReference type="RefSeq" id="WP_183674434.1">
    <property type="nucleotide sequence ID" value="NZ_CBCRYX010000005.1"/>
</dbReference>
<accession>A0A9Q2D086</accession>
<keyword evidence="1" id="KW-0472">Membrane</keyword>
<protein>
    <submittedName>
        <fullName evidence="2">Membrane protein YdbS with pleckstrin-like domain</fullName>
    </submittedName>
</protein>
<keyword evidence="1" id="KW-1133">Transmembrane helix</keyword>
<dbReference type="EMBL" id="JACHHF010000006">
    <property type="protein sequence ID" value="MBB5176266.1"/>
    <property type="molecule type" value="Genomic_DNA"/>
</dbReference>
<keyword evidence="3" id="KW-1185">Reference proteome</keyword>
<evidence type="ECO:0000313" key="2">
    <source>
        <dbReference type="EMBL" id="MBB5176266.1"/>
    </source>
</evidence>
<feature type="transmembrane region" description="Helical" evidence="1">
    <location>
        <begin position="7"/>
        <end position="28"/>
    </location>
</feature>
<dbReference type="Proteomes" id="UP000579136">
    <property type="component" value="Unassembled WGS sequence"/>
</dbReference>
<keyword evidence="1" id="KW-0812">Transmembrane</keyword>
<sequence length="64" mass="7363">MTNRLWFIMYLILLGLIIIGIDALFFHLLPTESFSSAFLSLIFIVVVASIIVFLIEKLTKVFEK</sequence>
<evidence type="ECO:0000256" key="1">
    <source>
        <dbReference type="SAM" id="Phobius"/>
    </source>
</evidence>
<comment type="caution">
    <text evidence="2">The sequence shown here is derived from an EMBL/GenBank/DDBJ whole genome shotgun (WGS) entry which is preliminary data.</text>
</comment>
<proteinExistence type="predicted"/>
<reference evidence="2 3" key="1">
    <citation type="submission" date="2020-08" db="EMBL/GenBank/DDBJ databases">
        <title>Genomic Encyclopedia of Type Strains, Phase IV (KMG-IV): sequencing the most valuable type-strain genomes for metagenomic binning, comparative biology and taxonomic classification.</title>
        <authorList>
            <person name="Goeker M."/>
        </authorList>
    </citation>
    <scope>NUCLEOTIDE SEQUENCE [LARGE SCALE GENOMIC DNA]</scope>
    <source>
        <strain evidence="2 3">DSM 19163</strain>
    </source>
</reference>
<feature type="transmembrane region" description="Helical" evidence="1">
    <location>
        <begin position="34"/>
        <end position="55"/>
    </location>
</feature>
<evidence type="ECO:0000313" key="3">
    <source>
        <dbReference type="Proteomes" id="UP000579136"/>
    </source>
</evidence>
<dbReference type="AlphaFoldDB" id="A0A9Q2D086"/>
<name>A0A9Q2D086_9STAP</name>
<organism evidence="2 3">
    <name type="scientific">Nosocomiicoccus ampullae</name>
    <dbReference type="NCBI Taxonomy" id="489910"/>
    <lineage>
        <taxon>Bacteria</taxon>
        <taxon>Bacillati</taxon>
        <taxon>Bacillota</taxon>
        <taxon>Bacilli</taxon>
        <taxon>Bacillales</taxon>
        <taxon>Staphylococcaceae</taxon>
        <taxon>Nosocomiicoccus</taxon>
    </lineage>
</organism>